<protein>
    <recommendedName>
        <fullName evidence="1">DUF7344 domain-containing protein</fullName>
    </recommendedName>
</protein>
<proteinExistence type="predicted"/>
<reference evidence="2 3" key="1">
    <citation type="submission" date="2016-10" db="EMBL/GenBank/DDBJ databases">
        <authorList>
            <person name="de Groot N.N."/>
        </authorList>
    </citation>
    <scope>NUCLEOTIDE SEQUENCE [LARGE SCALE GENOMIC DNA]</scope>
    <source>
        <strain evidence="2 3">CGMCC 1.10457</strain>
    </source>
</reference>
<evidence type="ECO:0000259" key="1">
    <source>
        <dbReference type="Pfam" id="PF24035"/>
    </source>
</evidence>
<evidence type="ECO:0000313" key="3">
    <source>
        <dbReference type="Proteomes" id="UP000199062"/>
    </source>
</evidence>
<dbReference type="OrthoDB" id="241828at2157"/>
<gene>
    <name evidence="2" type="ORF">SAMN05216559_4119</name>
</gene>
<accession>A0A1I6MAK4</accession>
<dbReference type="AlphaFoldDB" id="A0A1I6MAK4"/>
<dbReference type="InterPro" id="IPR055768">
    <property type="entry name" value="DUF7344"/>
</dbReference>
<organism evidence="2 3">
    <name type="scientific">Halomicrobium zhouii</name>
    <dbReference type="NCBI Taxonomy" id="767519"/>
    <lineage>
        <taxon>Archaea</taxon>
        <taxon>Methanobacteriati</taxon>
        <taxon>Methanobacteriota</taxon>
        <taxon>Stenosarchaea group</taxon>
        <taxon>Halobacteria</taxon>
        <taxon>Halobacteriales</taxon>
        <taxon>Haloarculaceae</taxon>
        <taxon>Halomicrobium</taxon>
    </lineage>
</organism>
<dbReference type="STRING" id="767519.SAMN05216559_4119"/>
<dbReference type="Pfam" id="PF24035">
    <property type="entry name" value="DUF7344"/>
    <property type="match status" value="1"/>
</dbReference>
<dbReference type="RefSeq" id="WP_089819282.1">
    <property type="nucleotide sequence ID" value="NZ_FOZK01000006.1"/>
</dbReference>
<dbReference type="Proteomes" id="UP000199062">
    <property type="component" value="Unassembled WGS sequence"/>
</dbReference>
<evidence type="ECO:0000313" key="2">
    <source>
        <dbReference type="EMBL" id="SFS12754.1"/>
    </source>
</evidence>
<keyword evidence="3" id="KW-1185">Reference proteome</keyword>
<name>A0A1I6MAK4_9EURY</name>
<dbReference type="EMBL" id="FOZK01000006">
    <property type="protein sequence ID" value="SFS12754.1"/>
    <property type="molecule type" value="Genomic_DNA"/>
</dbReference>
<feature type="domain" description="DUF7344" evidence="1">
    <location>
        <begin position="20"/>
        <end position="94"/>
    </location>
</feature>
<sequence length="114" mass="12902">MSPDDPVHDVGTLSLDACLELLSNRQRRVILEFFLDSETNHASVDELISEIINEEASRTGERPGHDAVASTMFHVHLPKFADANVLEYDTRHLEVRYRGDPLIEAAYAKIQEIE</sequence>